<dbReference type="Pfam" id="PF07963">
    <property type="entry name" value="N_methyl"/>
    <property type="match status" value="1"/>
</dbReference>
<accession>A0A382ANH9</accession>
<organism evidence="7">
    <name type="scientific">marine metagenome</name>
    <dbReference type="NCBI Taxonomy" id="408172"/>
    <lineage>
        <taxon>unclassified sequences</taxon>
        <taxon>metagenomes</taxon>
        <taxon>ecological metagenomes</taxon>
    </lineage>
</organism>
<proteinExistence type="predicted"/>
<reference evidence="7" key="1">
    <citation type="submission" date="2018-05" db="EMBL/GenBank/DDBJ databases">
        <authorList>
            <person name="Lanie J.A."/>
            <person name="Ng W.-L."/>
            <person name="Kazmierczak K.M."/>
            <person name="Andrzejewski T.M."/>
            <person name="Davidsen T.M."/>
            <person name="Wayne K.J."/>
            <person name="Tettelin H."/>
            <person name="Glass J.I."/>
            <person name="Rusch D."/>
            <person name="Podicherti R."/>
            <person name="Tsui H.-C.T."/>
            <person name="Winkler M.E."/>
        </authorList>
    </citation>
    <scope>NUCLEOTIDE SEQUENCE</scope>
</reference>
<keyword evidence="2" id="KW-0488">Methylation</keyword>
<evidence type="ECO:0000256" key="4">
    <source>
        <dbReference type="ARBA" id="ARBA00022989"/>
    </source>
</evidence>
<keyword evidence="4 6" id="KW-1133">Transmembrane helix</keyword>
<evidence type="ECO:0000256" key="6">
    <source>
        <dbReference type="SAM" id="Phobius"/>
    </source>
</evidence>
<dbReference type="InterPro" id="IPR045584">
    <property type="entry name" value="Pilin-like"/>
</dbReference>
<dbReference type="PANTHER" id="PTHR30093">
    <property type="entry name" value="GENERAL SECRETION PATHWAY PROTEIN G"/>
    <property type="match status" value="1"/>
</dbReference>
<dbReference type="SUPFAM" id="SSF54523">
    <property type="entry name" value="Pili subunits"/>
    <property type="match status" value="1"/>
</dbReference>
<dbReference type="Gene3D" id="3.30.700.10">
    <property type="entry name" value="Glycoprotein, Type 4 Pilin"/>
    <property type="match status" value="1"/>
</dbReference>
<feature type="transmembrane region" description="Helical" evidence="6">
    <location>
        <begin position="12"/>
        <end position="33"/>
    </location>
</feature>
<keyword evidence="5 6" id="KW-0472">Membrane</keyword>
<evidence type="ECO:0000256" key="1">
    <source>
        <dbReference type="ARBA" id="ARBA00004167"/>
    </source>
</evidence>
<evidence type="ECO:0000256" key="2">
    <source>
        <dbReference type="ARBA" id="ARBA00022481"/>
    </source>
</evidence>
<gene>
    <name evidence="7" type="ORF">METZ01_LOCUS155695</name>
</gene>
<evidence type="ECO:0000256" key="3">
    <source>
        <dbReference type="ARBA" id="ARBA00022692"/>
    </source>
</evidence>
<dbReference type="InterPro" id="IPR012902">
    <property type="entry name" value="N_methyl_site"/>
</dbReference>
<sequence length="251" mass="26202">MQGRQFKAFTLIELLVVIAIIGILAAIMLPSLARAKAKASRVRCVNNLGQINKAFNNFANELLNDQRMPWDLLDDQQKVHFGPNFETGKDSLGMIFAVPAIMNDITSAKTIISPCDPSRAAANEAAESAWNYSAVDNRGIPEDAISYVLINGADSMRPTTILATTRNLSSCDIAGSTKWVGANTDPENKNSMAGLTAGQGQLTLIDGSAAQSDNADIGGDGLLVKAHIDTLGGSQLGPAKTGVIGCGAGGG</sequence>
<dbReference type="PANTHER" id="PTHR30093:SF44">
    <property type="entry name" value="TYPE II SECRETION SYSTEM CORE PROTEIN G"/>
    <property type="match status" value="1"/>
</dbReference>
<evidence type="ECO:0000256" key="5">
    <source>
        <dbReference type="ARBA" id="ARBA00023136"/>
    </source>
</evidence>
<dbReference type="GO" id="GO:0016020">
    <property type="term" value="C:membrane"/>
    <property type="evidence" value="ECO:0007669"/>
    <property type="project" value="UniProtKB-SubCell"/>
</dbReference>
<evidence type="ECO:0008006" key="8">
    <source>
        <dbReference type="Google" id="ProtNLM"/>
    </source>
</evidence>
<evidence type="ECO:0000313" key="7">
    <source>
        <dbReference type="EMBL" id="SVB02841.1"/>
    </source>
</evidence>
<name>A0A382ANH9_9ZZZZ</name>
<dbReference type="AlphaFoldDB" id="A0A382ANH9"/>
<protein>
    <recommendedName>
        <fullName evidence="8">Prepilin-type N-terminal cleavage/methylation domain-containing protein</fullName>
    </recommendedName>
</protein>
<comment type="subcellular location">
    <subcellularLocation>
        <location evidence="1">Membrane</location>
        <topology evidence="1">Single-pass membrane protein</topology>
    </subcellularLocation>
</comment>
<dbReference type="NCBIfam" id="TIGR02532">
    <property type="entry name" value="IV_pilin_GFxxxE"/>
    <property type="match status" value="1"/>
</dbReference>
<dbReference type="EMBL" id="UINC01026070">
    <property type="protein sequence ID" value="SVB02841.1"/>
    <property type="molecule type" value="Genomic_DNA"/>
</dbReference>
<keyword evidence="3 6" id="KW-0812">Transmembrane</keyword>